<proteinExistence type="predicted"/>
<name>A0A6J5SU51_9CAUD</name>
<dbReference type="EMBL" id="LR797471">
    <property type="protein sequence ID" value="CAB4218780.1"/>
    <property type="molecule type" value="Genomic_DNA"/>
</dbReference>
<protein>
    <submittedName>
        <fullName evidence="1">Uncharacterized protein</fullName>
    </submittedName>
</protein>
<accession>A0A6J5SU51</accession>
<gene>
    <name evidence="1" type="ORF">UFOVP1610_50</name>
</gene>
<organism evidence="1">
    <name type="scientific">uncultured Caudovirales phage</name>
    <dbReference type="NCBI Taxonomy" id="2100421"/>
    <lineage>
        <taxon>Viruses</taxon>
        <taxon>Duplodnaviria</taxon>
        <taxon>Heunggongvirae</taxon>
        <taxon>Uroviricota</taxon>
        <taxon>Caudoviricetes</taxon>
        <taxon>Peduoviridae</taxon>
        <taxon>Maltschvirus</taxon>
        <taxon>Maltschvirus maltsch</taxon>
    </lineage>
</organism>
<sequence length="66" mass="7589">MKIDTDMDAIDKAIADALTCGTGVMKFNFTNGLVLYDHVPIKDFRQFSEELKWRSEITIYEEKNNG</sequence>
<evidence type="ECO:0000313" key="1">
    <source>
        <dbReference type="EMBL" id="CAB4218780.1"/>
    </source>
</evidence>
<reference evidence="1" key="1">
    <citation type="submission" date="2020-05" db="EMBL/GenBank/DDBJ databases">
        <authorList>
            <person name="Chiriac C."/>
            <person name="Salcher M."/>
            <person name="Ghai R."/>
            <person name="Kavagutti S V."/>
        </authorList>
    </citation>
    <scope>NUCLEOTIDE SEQUENCE</scope>
</reference>